<dbReference type="OrthoDB" id="9930744at2"/>
<name>A0A562UQG6_9ACTN</name>
<protein>
    <submittedName>
        <fullName evidence="1">Uncharacterized protein</fullName>
    </submittedName>
</protein>
<evidence type="ECO:0000313" key="1">
    <source>
        <dbReference type="EMBL" id="TWJ07834.1"/>
    </source>
</evidence>
<dbReference type="AlphaFoldDB" id="A0A562UQG6"/>
<dbReference type="EMBL" id="VLLL01000009">
    <property type="protein sequence ID" value="TWJ07834.1"/>
    <property type="molecule type" value="Genomic_DNA"/>
</dbReference>
<organism evidence="1 2">
    <name type="scientific">Stackebrandtia albiflava</name>
    <dbReference type="NCBI Taxonomy" id="406432"/>
    <lineage>
        <taxon>Bacteria</taxon>
        <taxon>Bacillati</taxon>
        <taxon>Actinomycetota</taxon>
        <taxon>Actinomycetes</taxon>
        <taxon>Glycomycetales</taxon>
        <taxon>Glycomycetaceae</taxon>
        <taxon>Stackebrandtia</taxon>
    </lineage>
</organism>
<accession>A0A562UQG6</accession>
<evidence type="ECO:0000313" key="2">
    <source>
        <dbReference type="Proteomes" id="UP000321617"/>
    </source>
</evidence>
<comment type="caution">
    <text evidence="1">The sequence shown here is derived from an EMBL/GenBank/DDBJ whole genome shotgun (WGS) entry which is preliminary data.</text>
</comment>
<dbReference type="Proteomes" id="UP000321617">
    <property type="component" value="Unassembled WGS sequence"/>
</dbReference>
<reference evidence="1 2" key="1">
    <citation type="journal article" date="2013" name="Stand. Genomic Sci.">
        <title>Genomic Encyclopedia of Type Strains, Phase I: The one thousand microbial genomes (KMG-I) project.</title>
        <authorList>
            <person name="Kyrpides N.C."/>
            <person name="Woyke T."/>
            <person name="Eisen J.A."/>
            <person name="Garrity G."/>
            <person name="Lilburn T.G."/>
            <person name="Beck B.J."/>
            <person name="Whitman W.B."/>
            <person name="Hugenholtz P."/>
            <person name="Klenk H.P."/>
        </authorList>
    </citation>
    <scope>NUCLEOTIDE SEQUENCE [LARGE SCALE GENOMIC DNA]</scope>
    <source>
        <strain evidence="1 2">DSM 45044</strain>
    </source>
</reference>
<dbReference type="RefSeq" id="WP_147143044.1">
    <property type="nucleotide sequence ID" value="NZ_BAABIJ010000005.1"/>
</dbReference>
<sequence length="212" mass="24018">MAEPNEALVAELSDLYWAGANQFPLVAAYYAQATRHLHNSSWRESEAFQRTEDRLVPTRDEDVMVDEDETGTRTTLLPEKVVWERPWEKGKPSGLTWESVETRSRVYPHLKGLRDRLQEVLGDTSWNLQITGTVLIQVADSYASRDEATAEAVRETVAGFAQDDRLVKAPEEIPTIMMPGAEHDTHVELRESPVPFGPDHREVVVLDEEPKP</sequence>
<gene>
    <name evidence="1" type="ORF">LX16_4614</name>
</gene>
<proteinExistence type="predicted"/>
<keyword evidence="2" id="KW-1185">Reference proteome</keyword>